<keyword evidence="1" id="KW-0645">Protease</keyword>
<protein>
    <submittedName>
        <fullName evidence="1">Carboxypeptidase regulatory-like domain-containing protein</fullName>
    </submittedName>
</protein>
<dbReference type="GO" id="GO:0004180">
    <property type="term" value="F:carboxypeptidase activity"/>
    <property type="evidence" value="ECO:0007669"/>
    <property type="project" value="UniProtKB-KW"/>
</dbReference>
<dbReference type="InterPro" id="IPR008969">
    <property type="entry name" value="CarboxyPept-like_regulatory"/>
</dbReference>
<dbReference type="AlphaFoldDB" id="A0A8E6EXA0"/>
<reference evidence="1" key="1">
    <citation type="submission" date="2021-05" db="EMBL/GenBank/DDBJ databases">
        <title>Complete genome sequence of the cellulolytic planctomycete Telmatocola sphagniphila SP2T and characterization of the first cellulase from planctomycetes.</title>
        <authorList>
            <person name="Rakitin A.L."/>
            <person name="Beletsky A.V."/>
            <person name="Naumoff D.G."/>
            <person name="Kulichevskaya I.S."/>
            <person name="Mardanov A.V."/>
            <person name="Ravin N.V."/>
            <person name="Dedysh S.N."/>
        </authorList>
    </citation>
    <scope>NUCLEOTIDE SEQUENCE</scope>
    <source>
        <strain evidence="1">SP2T</strain>
    </source>
</reference>
<dbReference type="EMBL" id="CP074694">
    <property type="protein sequence ID" value="QVL31031.1"/>
    <property type="molecule type" value="Genomic_DNA"/>
</dbReference>
<dbReference type="KEGG" id="tsph:KIH39_19575"/>
<keyword evidence="1" id="KW-0378">Hydrolase</keyword>
<name>A0A8E6EXA0_9BACT</name>
<keyword evidence="1" id="KW-0121">Carboxypeptidase</keyword>
<dbReference type="Gene3D" id="2.60.40.1120">
    <property type="entry name" value="Carboxypeptidase-like, regulatory domain"/>
    <property type="match status" value="1"/>
</dbReference>
<gene>
    <name evidence="1" type="ORF">KIH39_19575</name>
</gene>
<keyword evidence="2" id="KW-1185">Reference proteome</keyword>
<evidence type="ECO:0000313" key="1">
    <source>
        <dbReference type="EMBL" id="QVL31031.1"/>
    </source>
</evidence>
<dbReference type="Proteomes" id="UP000676194">
    <property type="component" value="Chromosome"/>
</dbReference>
<evidence type="ECO:0000313" key="2">
    <source>
        <dbReference type="Proteomes" id="UP000676194"/>
    </source>
</evidence>
<sequence>MQVYFKDEVYGRGAIFFKPGEKPIHQLAPAGSLQLNVEGLNNPEVLKQFSWQLFEKRDPKGSKDVTAVNYYQSSLDSSIQNGKIEGIGPGTYTFSIKNPGKIPFHLGAPVEVKIQSGKKTELTLQVKPCAEISGRLLEAVTNKPIPNYILSIFGEKNAQSTSMESYRVKTDVNGIYKVYCEGGTNYSVQFDYFGVAGYLPPAMNPKTRSVLSPIDLAPGAKHTNPDVKLTPTQRVTGRVVDKKGQPLSAPFKVYCPVFVEMPGERNKAIWTNGEFELAGLPPDIPLTFYIRKDQAVNVPEALDPEIYRKSPKFSVTESNGVTFKGKVLDQAGKPITGAKAQLYWNYQIQGGNFALWSSILIDQSNTDAEGKFTFRGHWPGQHFYVAIKGEGINPIGDNFNDKKSGKPGETIEFDNFKATRINRVVRGVVRGLDGQPIRDVIVRNSGDTPKVLSAQTDDTGSFELKALPQGRIFLTANKEGYRWTFVNTSNDQASFTLRKVSEPAPEPPRISDQYLASEKKFLEQILEELWKSRATHGWGATIFQIAVQFDPAIAKKWIEVATEKEVAPLKKRLSLLINQKQLLKLAQDNLEDAIDVILQLDKSYPGFKLVRLGEQLLPIDKEKSLRLAEEAALRTRKYDPSKVYFISVGLAEAGELAWKAGNKAGGRKLLEEGLDYLKKAPAGQKNDQAIGEVAGHLSIMDWPAASKILESCDDPIFYNRGLERSLLGLAQTDYPAAKKNLKLFKKELAYSSHIVRIRLALLLAEKDFDEALKLIDDIQDGCFRFQGWVELAQKIHAKNPAGAYSLIDRAFAFLESHGEDFGSWLNFGGRAAFAGQAVYKAKQMGYPDLHALIARTLSFRSEPNQSANEQKETNMHTAFALAFTDPETARILLDRVYPDDTILEAWISGHRKGIFLLALTDPEKALAAVKRESAKGLNQQSFSRLGLTELLESLTQDGDRMTNFSRWESLPWYDLERD</sequence>
<proteinExistence type="predicted"/>
<dbReference type="Pfam" id="PF13620">
    <property type="entry name" value="CarboxypepD_reg"/>
    <property type="match status" value="1"/>
</dbReference>
<dbReference type="RefSeq" id="WP_213494913.1">
    <property type="nucleotide sequence ID" value="NZ_CP074694.1"/>
</dbReference>
<accession>A0A8E6EXA0</accession>
<dbReference type="SUPFAM" id="SSF49464">
    <property type="entry name" value="Carboxypeptidase regulatory domain-like"/>
    <property type="match status" value="2"/>
</dbReference>
<organism evidence="1 2">
    <name type="scientific">Telmatocola sphagniphila</name>
    <dbReference type="NCBI Taxonomy" id="1123043"/>
    <lineage>
        <taxon>Bacteria</taxon>
        <taxon>Pseudomonadati</taxon>
        <taxon>Planctomycetota</taxon>
        <taxon>Planctomycetia</taxon>
        <taxon>Gemmatales</taxon>
        <taxon>Gemmataceae</taxon>
    </lineage>
</organism>